<organism evidence="1 2">
    <name type="scientific">Cuscuta campestris</name>
    <dbReference type="NCBI Taxonomy" id="132261"/>
    <lineage>
        <taxon>Eukaryota</taxon>
        <taxon>Viridiplantae</taxon>
        <taxon>Streptophyta</taxon>
        <taxon>Embryophyta</taxon>
        <taxon>Tracheophyta</taxon>
        <taxon>Spermatophyta</taxon>
        <taxon>Magnoliopsida</taxon>
        <taxon>eudicotyledons</taxon>
        <taxon>Gunneridae</taxon>
        <taxon>Pentapetalae</taxon>
        <taxon>asterids</taxon>
        <taxon>lamiids</taxon>
        <taxon>Solanales</taxon>
        <taxon>Convolvulaceae</taxon>
        <taxon>Cuscuteae</taxon>
        <taxon>Cuscuta</taxon>
        <taxon>Cuscuta subgen. Grammica</taxon>
        <taxon>Cuscuta sect. Cleistogrammica</taxon>
    </lineage>
</organism>
<gene>
    <name evidence="1" type="ORF">CCAM_LOCUS29606</name>
</gene>
<proteinExistence type="predicted"/>
<evidence type="ECO:0000313" key="2">
    <source>
        <dbReference type="Proteomes" id="UP000595140"/>
    </source>
</evidence>
<accession>A0A484MG94</accession>
<dbReference type="AlphaFoldDB" id="A0A484MG94"/>
<reference evidence="1 2" key="1">
    <citation type="submission" date="2018-04" db="EMBL/GenBank/DDBJ databases">
        <authorList>
            <person name="Vogel A."/>
        </authorList>
    </citation>
    <scope>NUCLEOTIDE SEQUENCE [LARGE SCALE GENOMIC DNA]</scope>
</reference>
<name>A0A484MG94_9ASTE</name>
<protein>
    <submittedName>
        <fullName evidence="1">Uncharacterized protein</fullName>
    </submittedName>
</protein>
<evidence type="ECO:0000313" key="1">
    <source>
        <dbReference type="EMBL" id="VFQ87830.1"/>
    </source>
</evidence>
<keyword evidence="2" id="KW-1185">Reference proteome</keyword>
<sequence>MGAYVHQASKLKWGWRIKSGCKLFFFAQISIEFFDELFSFHINLMMIIRILRRIHQEGRIRHPQLPHRCSHQRRRDGPAIVHYLQSPPQNISSIIVLHLVLVGPTHETVVPAVVAHEFVEHGPTRGVAAAELVVLRSDDLD</sequence>
<dbReference type="EMBL" id="OOIL02003381">
    <property type="protein sequence ID" value="VFQ87830.1"/>
    <property type="molecule type" value="Genomic_DNA"/>
</dbReference>
<dbReference type="Proteomes" id="UP000595140">
    <property type="component" value="Unassembled WGS sequence"/>
</dbReference>